<evidence type="ECO:0000256" key="7">
    <source>
        <dbReference type="ARBA" id="ARBA00047761"/>
    </source>
</evidence>
<dbReference type="KEGG" id="axl:AXY_15440"/>
<name>K0J4L1_AMPXN</name>
<keyword evidence="5" id="KW-0904">Protein phosphatase</keyword>
<dbReference type="EMBL" id="AP012050">
    <property type="protein sequence ID" value="BAM47676.1"/>
    <property type="molecule type" value="Genomic_DNA"/>
</dbReference>
<evidence type="ECO:0000256" key="1">
    <source>
        <dbReference type="ARBA" id="ARBA00001936"/>
    </source>
</evidence>
<dbReference type="InterPro" id="IPR001932">
    <property type="entry name" value="PPM-type_phosphatase-like_dom"/>
</dbReference>
<evidence type="ECO:0000256" key="3">
    <source>
        <dbReference type="ARBA" id="ARBA00022723"/>
    </source>
</evidence>
<dbReference type="PROSITE" id="PS51746">
    <property type="entry name" value="PPM_2"/>
    <property type="match status" value="1"/>
</dbReference>
<dbReference type="eggNOG" id="COG0631">
    <property type="taxonomic scope" value="Bacteria"/>
</dbReference>
<dbReference type="HOGENOM" id="CLU_034545_4_1_9"/>
<dbReference type="OrthoDB" id="9801841at2"/>
<dbReference type="PATRIC" id="fig|698758.3.peg.1541"/>
<dbReference type="InterPro" id="IPR036457">
    <property type="entry name" value="PPM-type-like_dom_sf"/>
</dbReference>
<dbReference type="FunFam" id="3.60.40.10:FF:000002">
    <property type="entry name" value="Serine/threonine phosphatase stp"/>
    <property type="match status" value="1"/>
</dbReference>
<evidence type="ECO:0000256" key="8">
    <source>
        <dbReference type="ARBA" id="ARBA00048336"/>
    </source>
</evidence>
<dbReference type="InterPro" id="IPR015655">
    <property type="entry name" value="PP2C"/>
</dbReference>
<dbReference type="Gene3D" id="3.60.40.10">
    <property type="entry name" value="PPM-type phosphatase domain"/>
    <property type="match status" value="1"/>
</dbReference>
<protein>
    <recommendedName>
        <fullName evidence="2">protein-serine/threonine phosphatase</fullName>
        <ecNumber evidence="2">3.1.3.16</ecNumber>
    </recommendedName>
</protein>
<dbReference type="SMART" id="SM00332">
    <property type="entry name" value="PP2Cc"/>
    <property type="match status" value="1"/>
</dbReference>
<evidence type="ECO:0000313" key="11">
    <source>
        <dbReference type="Proteomes" id="UP000006294"/>
    </source>
</evidence>
<dbReference type="EC" id="3.1.3.16" evidence="2"/>
<keyword evidence="4 10" id="KW-0378">Hydrolase</keyword>
<dbReference type="Pfam" id="PF13672">
    <property type="entry name" value="PP2C_2"/>
    <property type="match status" value="1"/>
</dbReference>
<dbReference type="STRING" id="698758.AXY_15440"/>
<dbReference type="CDD" id="cd00143">
    <property type="entry name" value="PP2Cc"/>
    <property type="match status" value="1"/>
</dbReference>
<gene>
    <name evidence="10" type="ordered locus">AXY_15440</name>
</gene>
<evidence type="ECO:0000256" key="4">
    <source>
        <dbReference type="ARBA" id="ARBA00022801"/>
    </source>
</evidence>
<dbReference type="GO" id="GO:0004722">
    <property type="term" value="F:protein serine/threonine phosphatase activity"/>
    <property type="evidence" value="ECO:0007669"/>
    <property type="project" value="UniProtKB-EC"/>
</dbReference>
<keyword evidence="3" id="KW-0479">Metal-binding</keyword>
<comment type="cofactor">
    <cofactor evidence="1">
        <name>Mn(2+)</name>
        <dbReference type="ChEBI" id="CHEBI:29035"/>
    </cofactor>
</comment>
<dbReference type="Proteomes" id="UP000006294">
    <property type="component" value="Chromosome"/>
</dbReference>
<reference evidence="10 11" key="1">
    <citation type="submission" date="2011-01" db="EMBL/GenBank/DDBJ databases">
        <title>Whole genome sequence of Amphibacillus xylinus NBRC 15112.</title>
        <authorList>
            <person name="Nakazawa H."/>
            <person name="Katano Y."/>
            <person name="Nakamura S."/>
            <person name="Sasagawa M."/>
            <person name="Fukada J."/>
            <person name="Arai T."/>
            <person name="Sasakura N."/>
            <person name="Mochizuki D."/>
            <person name="Hosoyama A."/>
            <person name="Harada K."/>
            <person name="Horikawa H."/>
            <person name="Kato Y."/>
            <person name="Harada T."/>
            <person name="Sasaki K."/>
            <person name="Sekiguchi M."/>
            <person name="Hodoyama M."/>
            <person name="Nishiko R."/>
            <person name="Narita H."/>
            <person name="Hanamaki A."/>
            <person name="Hata C."/>
            <person name="Konno Y."/>
            <person name="Niimura Y."/>
            <person name="Yamazaki S."/>
            <person name="Fujita N."/>
        </authorList>
    </citation>
    <scope>NUCLEOTIDE SEQUENCE [LARGE SCALE GENOMIC DNA]</scope>
    <source>
        <strain evidence="11">ATCC 51415 / DSM 6626 / JCM 7361 / LMG 17667 / NBRC 15112 / Ep01</strain>
    </source>
</reference>
<dbReference type="RefSeq" id="WP_015010274.1">
    <property type="nucleotide sequence ID" value="NC_018704.1"/>
</dbReference>
<feature type="domain" description="PPM-type phosphatase" evidence="9">
    <location>
        <begin position="2"/>
        <end position="241"/>
    </location>
</feature>
<accession>K0J4L1</accession>
<organism evidence="10 11">
    <name type="scientific">Amphibacillus xylanus (strain ATCC 51415 / DSM 6626 / JCM 7361 / LMG 17667 / NBRC 15112 / Ep01)</name>
    <dbReference type="NCBI Taxonomy" id="698758"/>
    <lineage>
        <taxon>Bacteria</taxon>
        <taxon>Bacillati</taxon>
        <taxon>Bacillota</taxon>
        <taxon>Bacilli</taxon>
        <taxon>Bacillales</taxon>
        <taxon>Bacillaceae</taxon>
        <taxon>Amphibacillus</taxon>
    </lineage>
</organism>
<evidence type="ECO:0000313" key="10">
    <source>
        <dbReference type="EMBL" id="BAM47676.1"/>
    </source>
</evidence>
<dbReference type="GO" id="GO:0046872">
    <property type="term" value="F:metal ion binding"/>
    <property type="evidence" value="ECO:0007669"/>
    <property type="project" value="UniProtKB-KW"/>
</dbReference>
<sequence>MEQFFITDRGKVRKQNEDAVGLFENQANQTLAIVADGMGGHRAGDVASEIVCSFFRDEWKDTPEITTPNEAEEWLDDRIRLANQKVYQYAQENIDCQGMGTTVVVAILLDQHISIAHIGDSRCYLYSDKLTQITEDHSLVNELVRTGEITKSEANVHPRKNVLMKALGTDGSIAPDVFSIEWQSGDRFLMCSDGLSDKLSDLDIEEYLADDLSVKETAEKLVNRANELGGEDNITVLLIEFNHGEEADSSC</sequence>
<evidence type="ECO:0000259" key="9">
    <source>
        <dbReference type="PROSITE" id="PS51746"/>
    </source>
</evidence>
<keyword evidence="11" id="KW-1185">Reference proteome</keyword>
<evidence type="ECO:0000256" key="5">
    <source>
        <dbReference type="ARBA" id="ARBA00022912"/>
    </source>
</evidence>
<dbReference type="PANTHER" id="PTHR47992">
    <property type="entry name" value="PROTEIN PHOSPHATASE"/>
    <property type="match status" value="1"/>
</dbReference>
<dbReference type="NCBIfam" id="NF033484">
    <property type="entry name" value="Stp1_PP2C_phos"/>
    <property type="match status" value="1"/>
</dbReference>
<keyword evidence="6" id="KW-0464">Manganese</keyword>
<proteinExistence type="predicted"/>
<dbReference type="SMART" id="SM00331">
    <property type="entry name" value="PP2C_SIG"/>
    <property type="match status" value="1"/>
</dbReference>
<evidence type="ECO:0000256" key="2">
    <source>
        <dbReference type="ARBA" id="ARBA00013081"/>
    </source>
</evidence>
<dbReference type="SUPFAM" id="SSF81606">
    <property type="entry name" value="PP2C-like"/>
    <property type="match status" value="1"/>
</dbReference>
<dbReference type="AlphaFoldDB" id="K0J4L1"/>
<evidence type="ECO:0000256" key="6">
    <source>
        <dbReference type="ARBA" id="ARBA00023211"/>
    </source>
</evidence>
<comment type="catalytic activity">
    <reaction evidence="7">
        <text>O-phospho-L-seryl-[protein] + H2O = L-seryl-[protein] + phosphate</text>
        <dbReference type="Rhea" id="RHEA:20629"/>
        <dbReference type="Rhea" id="RHEA-COMP:9863"/>
        <dbReference type="Rhea" id="RHEA-COMP:11604"/>
        <dbReference type="ChEBI" id="CHEBI:15377"/>
        <dbReference type="ChEBI" id="CHEBI:29999"/>
        <dbReference type="ChEBI" id="CHEBI:43474"/>
        <dbReference type="ChEBI" id="CHEBI:83421"/>
        <dbReference type="EC" id="3.1.3.16"/>
    </reaction>
</comment>
<comment type="catalytic activity">
    <reaction evidence="8">
        <text>O-phospho-L-threonyl-[protein] + H2O = L-threonyl-[protein] + phosphate</text>
        <dbReference type="Rhea" id="RHEA:47004"/>
        <dbReference type="Rhea" id="RHEA-COMP:11060"/>
        <dbReference type="Rhea" id="RHEA-COMP:11605"/>
        <dbReference type="ChEBI" id="CHEBI:15377"/>
        <dbReference type="ChEBI" id="CHEBI:30013"/>
        <dbReference type="ChEBI" id="CHEBI:43474"/>
        <dbReference type="ChEBI" id="CHEBI:61977"/>
        <dbReference type="EC" id="3.1.3.16"/>
    </reaction>
</comment>